<dbReference type="EMBL" id="JAIHOM010000022">
    <property type="protein sequence ID" value="MCW6035856.1"/>
    <property type="molecule type" value="Genomic_DNA"/>
</dbReference>
<protein>
    <submittedName>
        <fullName evidence="2">Alpha/beta hydrolase</fullName>
    </submittedName>
</protein>
<reference evidence="2 3" key="1">
    <citation type="submission" date="2021-08" db="EMBL/GenBank/DDBJ databases">
        <title>Draft genome sequence of Spirulina subsalsa with high tolerance to salinity and hype-accumulation of phycocyanin.</title>
        <authorList>
            <person name="Pei H."/>
            <person name="Jiang L."/>
        </authorList>
    </citation>
    <scope>NUCLEOTIDE SEQUENCE [LARGE SCALE GENOMIC DNA]</scope>
    <source>
        <strain evidence="2 3">FACHB-351</strain>
    </source>
</reference>
<keyword evidence="3" id="KW-1185">Reference proteome</keyword>
<name>A0ABT3L2X5_9CYAN</name>
<sequence length="293" mass="33114">MQSITLDNGETLAYRESGQGERVLLLIHGNLSSSQYWDVLMEQLPEDYHVFAPDLRGFGNSSYHHPIESISDFAEDLQAFIRQLQLKRPMILGWSLGGAIALQLACDTPQLLSRLILLASVNPQGFPLPKRDIYGRPIPGEFFQTKTELAQDPLVILPILKAFETQDQSFFKSLWNQVVYTQNKPDAQQYRRYLRATLKQRNYLDVIYALSCFNLSSHHNGVVPGTGAIKRLKSPTLIIHGDRDYVIPKSKALEGVKMLENQPKLVILKKAGHSPLVDNLEGLVTEIKAFWDS</sequence>
<feature type="domain" description="AB hydrolase-1" evidence="1">
    <location>
        <begin position="23"/>
        <end position="279"/>
    </location>
</feature>
<evidence type="ECO:0000313" key="2">
    <source>
        <dbReference type="EMBL" id="MCW6035856.1"/>
    </source>
</evidence>
<dbReference type="PANTHER" id="PTHR43798">
    <property type="entry name" value="MONOACYLGLYCEROL LIPASE"/>
    <property type="match status" value="1"/>
</dbReference>
<dbReference type="Proteomes" id="UP001526426">
    <property type="component" value="Unassembled WGS sequence"/>
</dbReference>
<dbReference type="SUPFAM" id="SSF53474">
    <property type="entry name" value="alpha/beta-Hydrolases"/>
    <property type="match status" value="1"/>
</dbReference>
<proteinExistence type="predicted"/>
<dbReference type="GO" id="GO:0016787">
    <property type="term" value="F:hydrolase activity"/>
    <property type="evidence" value="ECO:0007669"/>
    <property type="project" value="UniProtKB-KW"/>
</dbReference>
<evidence type="ECO:0000259" key="1">
    <source>
        <dbReference type="Pfam" id="PF00561"/>
    </source>
</evidence>
<dbReference type="InterPro" id="IPR050266">
    <property type="entry name" value="AB_hydrolase_sf"/>
</dbReference>
<evidence type="ECO:0000313" key="3">
    <source>
        <dbReference type="Proteomes" id="UP001526426"/>
    </source>
</evidence>
<dbReference type="InterPro" id="IPR000073">
    <property type="entry name" value="AB_hydrolase_1"/>
</dbReference>
<organism evidence="2 3">
    <name type="scientific">Spirulina subsalsa FACHB-351</name>
    <dbReference type="NCBI Taxonomy" id="234711"/>
    <lineage>
        <taxon>Bacteria</taxon>
        <taxon>Bacillati</taxon>
        <taxon>Cyanobacteriota</taxon>
        <taxon>Cyanophyceae</taxon>
        <taxon>Spirulinales</taxon>
        <taxon>Spirulinaceae</taxon>
        <taxon>Spirulina</taxon>
    </lineage>
</organism>
<gene>
    <name evidence="2" type="ORF">K4A83_06155</name>
</gene>
<dbReference type="Gene3D" id="3.40.50.1820">
    <property type="entry name" value="alpha/beta hydrolase"/>
    <property type="match status" value="1"/>
</dbReference>
<keyword evidence="2" id="KW-0378">Hydrolase</keyword>
<dbReference type="Pfam" id="PF00561">
    <property type="entry name" value="Abhydrolase_1"/>
    <property type="match status" value="1"/>
</dbReference>
<comment type="caution">
    <text evidence="2">The sequence shown here is derived from an EMBL/GenBank/DDBJ whole genome shotgun (WGS) entry which is preliminary data.</text>
</comment>
<dbReference type="RefSeq" id="WP_265263572.1">
    <property type="nucleotide sequence ID" value="NZ_JAIHOM010000022.1"/>
</dbReference>
<dbReference type="PRINTS" id="PR00111">
    <property type="entry name" value="ABHYDROLASE"/>
</dbReference>
<accession>A0ABT3L2X5</accession>
<dbReference type="InterPro" id="IPR029058">
    <property type="entry name" value="AB_hydrolase_fold"/>
</dbReference>